<comment type="caution">
    <text evidence="1">The sequence shown here is derived from an EMBL/GenBank/DDBJ whole genome shotgun (WGS) entry which is preliminary data.</text>
</comment>
<dbReference type="eggNOG" id="ENOG5032SCX">
    <property type="taxonomic scope" value="Bacteria"/>
</dbReference>
<dbReference type="EMBL" id="BBLT01000003">
    <property type="protein sequence ID" value="GAL84705.1"/>
    <property type="molecule type" value="Genomic_DNA"/>
</dbReference>
<accession>A0A098LCJ1</accession>
<organism evidence="1 2">
    <name type="scientific">Sporocytophaga myxococcoides</name>
    <dbReference type="NCBI Taxonomy" id="153721"/>
    <lineage>
        <taxon>Bacteria</taxon>
        <taxon>Pseudomonadati</taxon>
        <taxon>Bacteroidota</taxon>
        <taxon>Cytophagia</taxon>
        <taxon>Cytophagales</taxon>
        <taxon>Cytophagaceae</taxon>
        <taxon>Sporocytophaga</taxon>
    </lineage>
</organism>
<dbReference type="Proteomes" id="UP000030185">
    <property type="component" value="Unassembled WGS sequence"/>
</dbReference>
<reference evidence="1 2" key="1">
    <citation type="submission" date="2014-09" db="EMBL/GenBank/DDBJ databases">
        <title>Sporocytophaga myxococcoides PG-01 genome sequencing.</title>
        <authorList>
            <person name="Liu L."/>
            <person name="Gao P.J."/>
            <person name="Chen G.J."/>
            <person name="Wang L.S."/>
        </authorList>
    </citation>
    <scope>NUCLEOTIDE SEQUENCE [LARGE SCALE GENOMIC DNA]</scope>
    <source>
        <strain evidence="1 2">PG-01</strain>
    </source>
</reference>
<evidence type="ECO:0000313" key="1">
    <source>
        <dbReference type="EMBL" id="GAL84705.1"/>
    </source>
</evidence>
<keyword evidence="2" id="KW-1185">Reference proteome</keyword>
<evidence type="ECO:0000313" key="2">
    <source>
        <dbReference type="Proteomes" id="UP000030185"/>
    </source>
</evidence>
<gene>
    <name evidence="1" type="ORF">MYP_1933</name>
</gene>
<dbReference type="AlphaFoldDB" id="A0A098LCJ1"/>
<protein>
    <submittedName>
        <fullName evidence="1">Uncharacterized protein</fullName>
    </submittedName>
</protein>
<name>A0A098LCJ1_9BACT</name>
<dbReference type="STRING" id="153721.MYP_1933"/>
<sequence>MLRMQNFFYLPLFIITLYLSSCSTNEVKDGIKKGINKSGDVTGQVIGEFSSGVSSGVEKTFEPNLELSQALQAKGLKFGKKIISSDSLGSDNLLVVYVIFNNEFKGTLVAKAFDVKGQEMGRVKLAVEGKADDARFLEFHFDKRTNIDSDSKLVIE</sequence>
<proteinExistence type="predicted"/>